<accession>A0A9D2DR49</accession>
<organism evidence="1 2">
    <name type="scientific">Candidatus Blautia faecigallinarum</name>
    <dbReference type="NCBI Taxonomy" id="2838488"/>
    <lineage>
        <taxon>Bacteria</taxon>
        <taxon>Bacillati</taxon>
        <taxon>Bacillota</taxon>
        <taxon>Clostridia</taxon>
        <taxon>Lachnospirales</taxon>
        <taxon>Lachnospiraceae</taxon>
        <taxon>Blautia</taxon>
    </lineage>
</organism>
<dbReference type="AlphaFoldDB" id="A0A9D2DR49"/>
<proteinExistence type="predicted"/>
<reference evidence="1" key="2">
    <citation type="submission" date="2021-04" db="EMBL/GenBank/DDBJ databases">
        <authorList>
            <person name="Gilroy R."/>
        </authorList>
    </citation>
    <scope>NUCLEOTIDE SEQUENCE</scope>
    <source>
        <strain evidence="1">14324</strain>
    </source>
</reference>
<protein>
    <submittedName>
        <fullName evidence="1">Uncharacterized protein</fullName>
    </submittedName>
</protein>
<evidence type="ECO:0000313" key="2">
    <source>
        <dbReference type="Proteomes" id="UP000824041"/>
    </source>
</evidence>
<sequence>MYLSELFLRDVKETMTVEEAELALKRCDSQLCSEMNLQPGGEIPLDAFLRTDEGGNPVGLNKKGEELRDFWDVYKDFDEDIPEEKKDGLILPNLAKRIDFYQTGIYNK</sequence>
<dbReference type="EMBL" id="DXBU01000044">
    <property type="protein sequence ID" value="HIZ21831.1"/>
    <property type="molecule type" value="Genomic_DNA"/>
</dbReference>
<reference evidence="1" key="1">
    <citation type="journal article" date="2021" name="PeerJ">
        <title>Extensive microbial diversity within the chicken gut microbiome revealed by metagenomics and culture.</title>
        <authorList>
            <person name="Gilroy R."/>
            <person name="Ravi A."/>
            <person name="Getino M."/>
            <person name="Pursley I."/>
            <person name="Horton D.L."/>
            <person name="Alikhan N.F."/>
            <person name="Baker D."/>
            <person name="Gharbi K."/>
            <person name="Hall N."/>
            <person name="Watson M."/>
            <person name="Adriaenssens E.M."/>
            <person name="Foster-Nyarko E."/>
            <person name="Jarju S."/>
            <person name="Secka A."/>
            <person name="Antonio M."/>
            <person name="Oren A."/>
            <person name="Chaudhuri R.R."/>
            <person name="La Ragione R."/>
            <person name="Hildebrand F."/>
            <person name="Pallen M.J."/>
        </authorList>
    </citation>
    <scope>NUCLEOTIDE SEQUENCE</scope>
    <source>
        <strain evidence="1">14324</strain>
    </source>
</reference>
<name>A0A9D2DR49_9FIRM</name>
<evidence type="ECO:0000313" key="1">
    <source>
        <dbReference type="EMBL" id="HIZ21831.1"/>
    </source>
</evidence>
<gene>
    <name evidence="1" type="ORF">IAA21_03410</name>
</gene>
<dbReference type="Proteomes" id="UP000824041">
    <property type="component" value="Unassembled WGS sequence"/>
</dbReference>
<comment type="caution">
    <text evidence="1">The sequence shown here is derived from an EMBL/GenBank/DDBJ whole genome shotgun (WGS) entry which is preliminary data.</text>
</comment>